<organism evidence="1 2">
    <name type="scientific">Bradyrhizobium lablabi</name>
    <dbReference type="NCBI Taxonomy" id="722472"/>
    <lineage>
        <taxon>Bacteria</taxon>
        <taxon>Pseudomonadati</taxon>
        <taxon>Pseudomonadota</taxon>
        <taxon>Alphaproteobacteria</taxon>
        <taxon>Hyphomicrobiales</taxon>
        <taxon>Nitrobacteraceae</taxon>
        <taxon>Bradyrhizobium</taxon>
    </lineage>
</organism>
<accession>A0A1M6UTA4</accession>
<dbReference type="Proteomes" id="UP000189935">
    <property type="component" value="Chromosome I"/>
</dbReference>
<gene>
    <name evidence="1" type="ORF">SAMN05444159_4023</name>
</gene>
<reference evidence="1 2" key="1">
    <citation type="submission" date="2016-11" db="EMBL/GenBank/DDBJ databases">
        <authorList>
            <person name="Jaros S."/>
            <person name="Januszkiewicz K."/>
            <person name="Wedrychowicz H."/>
        </authorList>
    </citation>
    <scope>NUCLEOTIDE SEQUENCE [LARGE SCALE GENOMIC DNA]</scope>
    <source>
        <strain evidence="1 2">GAS499</strain>
    </source>
</reference>
<dbReference type="AlphaFoldDB" id="A0A1M6UTA4"/>
<evidence type="ECO:0000313" key="1">
    <source>
        <dbReference type="EMBL" id="SHK72417.1"/>
    </source>
</evidence>
<sequence length="78" mass="8291">MVKRVSLALRECRAYIADFAIRSNVTLHLVPANARTHTPRPCYLALGLNGSLQLISVAVDPVFAGTTSIKSAARPASA</sequence>
<name>A0A1M6UTA4_9BRAD</name>
<proteinExistence type="predicted"/>
<protein>
    <submittedName>
        <fullName evidence="1">Uncharacterized protein</fullName>
    </submittedName>
</protein>
<evidence type="ECO:0000313" key="2">
    <source>
        <dbReference type="Proteomes" id="UP000189935"/>
    </source>
</evidence>
<dbReference type="EMBL" id="LT670844">
    <property type="protein sequence ID" value="SHK72417.1"/>
    <property type="molecule type" value="Genomic_DNA"/>
</dbReference>